<feature type="domain" description="HTH cro/C1-type" evidence="2">
    <location>
        <begin position="13"/>
        <end position="67"/>
    </location>
</feature>
<comment type="caution">
    <text evidence="3">The sequence shown here is derived from an EMBL/GenBank/DDBJ whole genome shotgun (WGS) entry which is preliminary data.</text>
</comment>
<dbReference type="PANTHER" id="PTHR46558">
    <property type="entry name" value="TRACRIPTIONAL REGULATORY PROTEIN-RELATED-RELATED"/>
    <property type="match status" value="1"/>
</dbReference>
<dbReference type="EMBL" id="SXDO01000013">
    <property type="protein sequence ID" value="NFU28514.1"/>
    <property type="molecule type" value="Genomic_DNA"/>
</dbReference>
<dbReference type="CDD" id="cd00093">
    <property type="entry name" value="HTH_XRE"/>
    <property type="match status" value="1"/>
</dbReference>
<reference evidence="3" key="1">
    <citation type="submission" date="2019-04" db="EMBL/GenBank/DDBJ databases">
        <title>Genome sequencing of Clostridium botulinum Groups I-IV and Clostridium butyricum.</title>
        <authorList>
            <person name="Brunt J."/>
            <person name="Van Vliet A.H.M."/>
            <person name="Stringer S.C."/>
            <person name="Carter A.T."/>
            <person name="Peck M.W."/>
        </authorList>
    </citation>
    <scope>NUCLEOTIDE SEQUENCE</scope>
    <source>
        <strain evidence="3">IFR 16/362</strain>
    </source>
</reference>
<protein>
    <submittedName>
        <fullName evidence="3">Helix-turn-helix transcriptional regulator</fullName>
    </submittedName>
</protein>
<dbReference type="SUPFAM" id="SSF47413">
    <property type="entry name" value="lambda repressor-like DNA-binding domains"/>
    <property type="match status" value="1"/>
</dbReference>
<gene>
    <name evidence="3" type="ORF">FDF81_09955</name>
</gene>
<dbReference type="InterPro" id="IPR001387">
    <property type="entry name" value="Cro/C1-type_HTH"/>
</dbReference>
<dbReference type="GO" id="GO:0003677">
    <property type="term" value="F:DNA binding"/>
    <property type="evidence" value="ECO:0007669"/>
    <property type="project" value="UniProtKB-KW"/>
</dbReference>
<proteinExistence type="predicted"/>
<keyword evidence="1" id="KW-0238">DNA-binding</keyword>
<dbReference type="Gene3D" id="1.10.260.40">
    <property type="entry name" value="lambda repressor-like DNA-binding domains"/>
    <property type="match status" value="1"/>
</dbReference>
<organism evidence="3">
    <name type="scientific">Clostridium botulinum</name>
    <dbReference type="NCBI Taxonomy" id="1491"/>
    <lineage>
        <taxon>Bacteria</taxon>
        <taxon>Bacillati</taxon>
        <taxon>Bacillota</taxon>
        <taxon>Clostridia</taxon>
        <taxon>Eubacteriales</taxon>
        <taxon>Clostridiaceae</taxon>
        <taxon>Clostridium</taxon>
    </lineage>
</organism>
<evidence type="ECO:0000313" key="3">
    <source>
        <dbReference type="EMBL" id="NFU28514.1"/>
    </source>
</evidence>
<dbReference type="PANTHER" id="PTHR46558:SF4">
    <property type="entry name" value="DNA-BIDING PHAGE PROTEIN"/>
    <property type="match status" value="1"/>
</dbReference>
<dbReference type="PROSITE" id="PS50943">
    <property type="entry name" value="HTH_CROC1"/>
    <property type="match status" value="1"/>
</dbReference>
<dbReference type="InterPro" id="IPR010982">
    <property type="entry name" value="Lambda_DNA-bd_dom_sf"/>
</dbReference>
<sequence>MFWGEVIVYKLKIKKYRIKRKLTEKELAHKIGISQNYYSELESGKYDIKLSVLCKIARELRVKPNVLFKCNKYKKL</sequence>
<evidence type="ECO:0000259" key="2">
    <source>
        <dbReference type="PROSITE" id="PS50943"/>
    </source>
</evidence>
<evidence type="ECO:0000256" key="1">
    <source>
        <dbReference type="ARBA" id="ARBA00023125"/>
    </source>
</evidence>
<dbReference type="Pfam" id="PF01381">
    <property type="entry name" value="HTH_3"/>
    <property type="match status" value="1"/>
</dbReference>
<dbReference type="SMART" id="SM00530">
    <property type="entry name" value="HTH_XRE"/>
    <property type="match status" value="1"/>
</dbReference>
<name>A0A6G4H554_CLOBO</name>
<accession>A0A6G4H554</accession>
<dbReference type="AlphaFoldDB" id="A0A6G4H554"/>